<proteinExistence type="predicted"/>
<dbReference type="RefSeq" id="WP_160874276.1">
    <property type="nucleotide sequence ID" value="NZ_WUEK01000001.1"/>
</dbReference>
<gene>
    <name evidence="2" type="ORF">GRQ65_01060</name>
</gene>
<protein>
    <submittedName>
        <fullName evidence="2">Uncharacterized protein</fullName>
    </submittedName>
</protein>
<feature type="signal peptide" evidence="1">
    <location>
        <begin position="1"/>
        <end position="34"/>
    </location>
</feature>
<accession>A0A6L7EVA7</accession>
<name>A0A6L7EVA7_9ACTN</name>
<sequence length="243" mass="25357">MRAPTHLRGPLAAAATVLGVLLASLAAAPAPAQAAVGGTTSAPGVVLYDACQQVPISYAIDPGGATSWRLQLQIFDPDGRTSQGFVANSNAGAATTGTFSMQFCGSELPGTWTVKGALCASFTCLFTDPQTGTAALADSTFEVRPAQSSAVLSAKRIRGGRYVLKARVSEERAQGWTPYAGALVRFERLVGDQWAPVVRRDLTAAGGVAKLRKRLPIGTRVRAVVQPADNTYGSVSGVLRLRR</sequence>
<evidence type="ECO:0000313" key="3">
    <source>
        <dbReference type="Proteomes" id="UP000473325"/>
    </source>
</evidence>
<comment type="caution">
    <text evidence="2">The sequence shown here is derived from an EMBL/GenBank/DDBJ whole genome shotgun (WGS) entry which is preliminary data.</text>
</comment>
<evidence type="ECO:0000256" key="1">
    <source>
        <dbReference type="SAM" id="SignalP"/>
    </source>
</evidence>
<dbReference type="Proteomes" id="UP000473325">
    <property type="component" value="Unassembled WGS sequence"/>
</dbReference>
<keyword evidence="3" id="KW-1185">Reference proteome</keyword>
<reference evidence="2 3" key="1">
    <citation type="submission" date="2019-12" db="EMBL/GenBank/DDBJ databases">
        <authorList>
            <person name="Kun Z."/>
        </authorList>
    </citation>
    <scope>NUCLEOTIDE SEQUENCE [LARGE SCALE GENOMIC DNA]</scope>
    <source>
        <strain evidence="2 3">YIM 123512</strain>
    </source>
</reference>
<dbReference type="EMBL" id="WUEK01000001">
    <property type="protein sequence ID" value="MXG88135.1"/>
    <property type="molecule type" value="Genomic_DNA"/>
</dbReference>
<keyword evidence="1" id="KW-0732">Signal</keyword>
<feature type="chain" id="PRO_5026826625" evidence="1">
    <location>
        <begin position="35"/>
        <end position="243"/>
    </location>
</feature>
<evidence type="ECO:0000313" key="2">
    <source>
        <dbReference type="EMBL" id="MXG88135.1"/>
    </source>
</evidence>
<dbReference type="AlphaFoldDB" id="A0A6L7EVA7"/>
<organism evidence="2 3">
    <name type="scientific">Nocardioides flavescens</name>
    <dbReference type="NCBI Taxonomy" id="2691959"/>
    <lineage>
        <taxon>Bacteria</taxon>
        <taxon>Bacillati</taxon>
        <taxon>Actinomycetota</taxon>
        <taxon>Actinomycetes</taxon>
        <taxon>Propionibacteriales</taxon>
        <taxon>Nocardioidaceae</taxon>
        <taxon>Nocardioides</taxon>
    </lineage>
</organism>